<dbReference type="SUPFAM" id="SSF53335">
    <property type="entry name" value="S-adenosyl-L-methionine-dependent methyltransferases"/>
    <property type="match status" value="1"/>
</dbReference>
<dbReference type="OMA" id="GIIEHQD"/>
<dbReference type="GO" id="GO:0008168">
    <property type="term" value="F:methyltransferase activity"/>
    <property type="evidence" value="ECO:0007669"/>
    <property type="project" value="TreeGrafter"/>
</dbReference>
<reference evidence="2 3" key="2">
    <citation type="journal article" date="2012" name="PLoS Pathog.">
        <title>Diverse lifestyles and strategies of plant pathogenesis encoded in the genomes of eighteen Dothideomycetes fungi.</title>
        <authorList>
            <person name="Ohm R.A."/>
            <person name="Feau N."/>
            <person name="Henrissat B."/>
            <person name="Schoch C.L."/>
            <person name="Horwitz B.A."/>
            <person name="Barry K.W."/>
            <person name="Condon B.J."/>
            <person name="Copeland A.C."/>
            <person name="Dhillon B."/>
            <person name="Glaser F."/>
            <person name="Hesse C.N."/>
            <person name="Kosti I."/>
            <person name="LaButti K."/>
            <person name="Lindquist E.A."/>
            <person name="Lucas S."/>
            <person name="Salamov A.A."/>
            <person name="Bradshaw R.E."/>
            <person name="Ciuffetti L."/>
            <person name="Hamelin R.C."/>
            <person name="Kema G.H.J."/>
            <person name="Lawrence C."/>
            <person name="Scott J.A."/>
            <person name="Spatafora J.W."/>
            <person name="Turgeon B.G."/>
            <person name="de Wit P.J.G.M."/>
            <person name="Zhong S."/>
            <person name="Goodwin S.B."/>
            <person name="Grigoriev I.V."/>
        </authorList>
    </citation>
    <scope>NUCLEOTIDE SEQUENCE [LARGE SCALE GENOMIC DNA]</scope>
    <source>
        <strain evidence="3">NZE10 / CBS 128990</strain>
    </source>
</reference>
<dbReference type="EMBL" id="KB446540">
    <property type="protein sequence ID" value="EME42937.1"/>
    <property type="molecule type" value="Genomic_DNA"/>
</dbReference>
<evidence type="ECO:0000313" key="2">
    <source>
        <dbReference type="EMBL" id="EME42937.1"/>
    </source>
</evidence>
<dbReference type="InterPro" id="IPR029063">
    <property type="entry name" value="SAM-dependent_MTases_sf"/>
</dbReference>
<dbReference type="Gene3D" id="3.40.50.150">
    <property type="entry name" value="Vaccinia Virus protein VP39"/>
    <property type="match status" value="1"/>
</dbReference>
<sequence length="290" mass="32391">MQSTLDRRTYHETSSPYPLPNDATEHERLDLQNLAFNELMHGKPIHAPLTTPMRMLDIGCGTGFMLKHFASTFPSAETVLGIDLSPGLNGAIPPNVSSLKGDFHTLISHNHPSLQPTTFDYIFSRVLAYGMTDWPGYIRKAASLLKPGGWLEIHEIDFDFFDEDLNPMSSSVSWHDSYVQTFARRGADLHAGRKVEGLIQEAGLEEVRVERYRLVFGPWRGHPEADMMAAYAPKYLPDAMGVGFEGMSAGVRSTVEIDEVKAAIRRDLGKSGCGLHIPLYVVWGRKPYEE</sequence>
<dbReference type="PANTHER" id="PTHR43591">
    <property type="entry name" value="METHYLTRANSFERASE"/>
    <property type="match status" value="1"/>
</dbReference>
<evidence type="ECO:0000313" key="3">
    <source>
        <dbReference type="Proteomes" id="UP000016933"/>
    </source>
</evidence>
<dbReference type="AlphaFoldDB" id="M2XKC2"/>
<feature type="compositionally biased region" description="Basic and acidic residues" evidence="1">
    <location>
        <begin position="1"/>
        <end position="11"/>
    </location>
</feature>
<keyword evidence="3" id="KW-1185">Reference proteome</keyword>
<dbReference type="Proteomes" id="UP000016933">
    <property type="component" value="Unassembled WGS sequence"/>
</dbReference>
<dbReference type="STRING" id="675120.M2XKC2"/>
<protein>
    <recommendedName>
        <fullName evidence="4">Methyltransferase domain-containing protein</fullName>
    </recommendedName>
</protein>
<feature type="region of interest" description="Disordered" evidence="1">
    <location>
        <begin position="1"/>
        <end position="23"/>
    </location>
</feature>
<reference evidence="3" key="1">
    <citation type="journal article" date="2012" name="PLoS Genet.">
        <title>The genomes of the fungal plant pathogens Cladosporium fulvum and Dothistroma septosporum reveal adaptation to different hosts and lifestyles but also signatures of common ancestry.</title>
        <authorList>
            <person name="de Wit P.J.G.M."/>
            <person name="van der Burgt A."/>
            <person name="Oekmen B."/>
            <person name="Stergiopoulos I."/>
            <person name="Abd-Elsalam K.A."/>
            <person name="Aerts A.L."/>
            <person name="Bahkali A.H."/>
            <person name="Beenen H.G."/>
            <person name="Chettri P."/>
            <person name="Cox M.P."/>
            <person name="Datema E."/>
            <person name="de Vries R.P."/>
            <person name="Dhillon B."/>
            <person name="Ganley A.R."/>
            <person name="Griffiths S.A."/>
            <person name="Guo Y."/>
            <person name="Hamelin R.C."/>
            <person name="Henrissat B."/>
            <person name="Kabir M.S."/>
            <person name="Jashni M.K."/>
            <person name="Kema G."/>
            <person name="Klaubauf S."/>
            <person name="Lapidus A."/>
            <person name="Levasseur A."/>
            <person name="Lindquist E."/>
            <person name="Mehrabi R."/>
            <person name="Ohm R.A."/>
            <person name="Owen T.J."/>
            <person name="Salamov A."/>
            <person name="Schwelm A."/>
            <person name="Schijlen E."/>
            <person name="Sun H."/>
            <person name="van den Burg H.A."/>
            <person name="van Ham R.C.H.J."/>
            <person name="Zhang S."/>
            <person name="Goodwin S.B."/>
            <person name="Grigoriev I.V."/>
            <person name="Collemare J."/>
            <person name="Bradshaw R.E."/>
        </authorList>
    </citation>
    <scope>NUCLEOTIDE SEQUENCE [LARGE SCALE GENOMIC DNA]</scope>
    <source>
        <strain evidence="3">NZE10 / CBS 128990</strain>
    </source>
</reference>
<evidence type="ECO:0000256" key="1">
    <source>
        <dbReference type="SAM" id="MobiDB-lite"/>
    </source>
</evidence>
<proteinExistence type="predicted"/>
<accession>M2XKC2</accession>
<dbReference type="HOGENOM" id="CLU_010595_2_1_1"/>
<dbReference type="OrthoDB" id="62952at2759"/>
<dbReference type="eggNOG" id="ENOG502STQS">
    <property type="taxonomic scope" value="Eukaryota"/>
</dbReference>
<name>M2XKC2_DOTSN</name>
<dbReference type="CDD" id="cd02440">
    <property type="entry name" value="AdoMet_MTases"/>
    <property type="match status" value="1"/>
</dbReference>
<gene>
    <name evidence="2" type="ORF">DOTSEDRAFT_24936</name>
</gene>
<dbReference type="PANTHER" id="PTHR43591:SF24">
    <property type="entry name" value="2-METHOXY-6-POLYPRENYL-1,4-BENZOQUINOL METHYLASE, MITOCHONDRIAL"/>
    <property type="match status" value="1"/>
</dbReference>
<dbReference type="Pfam" id="PF13489">
    <property type="entry name" value="Methyltransf_23"/>
    <property type="match status" value="1"/>
</dbReference>
<organism evidence="2 3">
    <name type="scientific">Dothistroma septosporum (strain NZE10 / CBS 128990)</name>
    <name type="common">Red band needle blight fungus</name>
    <name type="synonym">Mycosphaerella pini</name>
    <dbReference type="NCBI Taxonomy" id="675120"/>
    <lineage>
        <taxon>Eukaryota</taxon>
        <taxon>Fungi</taxon>
        <taxon>Dikarya</taxon>
        <taxon>Ascomycota</taxon>
        <taxon>Pezizomycotina</taxon>
        <taxon>Dothideomycetes</taxon>
        <taxon>Dothideomycetidae</taxon>
        <taxon>Mycosphaerellales</taxon>
        <taxon>Mycosphaerellaceae</taxon>
        <taxon>Dothistroma</taxon>
    </lineage>
</organism>
<evidence type="ECO:0008006" key="4">
    <source>
        <dbReference type="Google" id="ProtNLM"/>
    </source>
</evidence>